<dbReference type="Proteomes" id="UP000239494">
    <property type="component" value="Unassembled WGS sequence"/>
</dbReference>
<organism evidence="1 2">
    <name type="scientific">Umezawaea tangerina</name>
    <dbReference type="NCBI Taxonomy" id="84725"/>
    <lineage>
        <taxon>Bacteria</taxon>
        <taxon>Bacillati</taxon>
        <taxon>Actinomycetota</taxon>
        <taxon>Actinomycetes</taxon>
        <taxon>Pseudonocardiales</taxon>
        <taxon>Pseudonocardiaceae</taxon>
        <taxon>Umezawaea</taxon>
    </lineage>
</organism>
<reference evidence="1 2" key="1">
    <citation type="submission" date="2018-03" db="EMBL/GenBank/DDBJ databases">
        <title>Genomic Encyclopedia of Archaeal and Bacterial Type Strains, Phase II (KMG-II): from individual species to whole genera.</title>
        <authorList>
            <person name="Goeker M."/>
        </authorList>
    </citation>
    <scope>NUCLEOTIDE SEQUENCE [LARGE SCALE GENOMIC DNA]</scope>
    <source>
        <strain evidence="1 2">DSM 44720</strain>
    </source>
</reference>
<dbReference type="RefSeq" id="WP_106188550.1">
    <property type="nucleotide sequence ID" value="NZ_PVTF01000005.1"/>
</dbReference>
<evidence type="ECO:0000313" key="1">
    <source>
        <dbReference type="EMBL" id="PRY41537.1"/>
    </source>
</evidence>
<sequence length="307" mass="33474">MGGTGGPARRPWVDGGPPGGLFHVALRAAIRERGLTLERLRFHLAQRGVSVGLSSLSNWQNGHSRPETPASLNAVRELEGLLGVRPESLVRLVTPGGRGQAARTPAARCEDIAPVTDLLDLLLPSDNQDVEVIGVQHKITVDAERCGTSLWSQLLVRAVRDGVDRYVVRYYGNPSCVPGLVVARRLVNCRPGRFVPHPSAPGLVYELVFDHVLRAGETWVFESELVDPTAGVSTEFAYGFRNPAQQFLVQARFDPRAVPVRCYAFAQRDLEDEQHTTGELHLNAHHAVHLAASSVDSGVLGIGWQWA</sequence>
<proteinExistence type="predicted"/>
<protein>
    <submittedName>
        <fullName evidence="1">Uncharacterized protein</fullName>
    </submittedName>
</protein>
<dbReference type="EMBL" id="PVTF01000005">
    <property type="protein sequence ID" value="PRY41537.1"/>
    <property type="molecule type" value="Genomic_DNA"/>
</dbReference>
<name>A0A2T0T7A3_9PSEU</name>
<dbReference type="AlphaFoldDB" id="A0A2T0T7A3"/>
<gene>
    <name evidence="1" type="ORF">CLV43_105295</name>
</gene>
<keyword evidence="2" id="KW-1185">Reference proteome</keyword>
<dbReference type="OrthoDB" id="3690688at2"/>
<evidence type="ECO:0000313" key="2">
    <source>
        <dbReference type="Proteomes" id="UP000239494"/>
    </source>
</evidence>
<accession>A0A2T0T7A3</accession>
<comment type="caution">
    <text evidence="1">The sequence shown here is derived from an EMBL/GenBank/DDBJ whole genome shotgun (WGS) entry which is preliminary data.</text>
</comment>